<proteinExistence type="predicted"/>
<dbReference type="EMBL" id="GG666633">
    <property type="protein sequence ID" value="EEN47182.1"/>
    <property type="molecule type" value="Genomic_DNA"/>
</dbReference>
<organism>
    <name type="scientific">Branchiostoma floridae</name>
    <name type="common">Florida lancelet</name>
    <name type="synonym">Amphioxus</name>
    <dbReference type="NCBI Taxonomy" id="7739"/>
    <lineage>
        <taxon>Eukaryota</taxon>
        <taxon>Metazoa</taxon>
        <taxon>Chordata</taxon>
        <taxon>Cephalochordata</taxon>
        <taxon>Leptocardii</taxon>
        <taxon>Amphioxiformes</taxon>
        <taxon>Branchiostomatidae</taxon>
        <taxon>Branchiostoma</taxon>
    </lineage>
</organism>
<reference evidence="1" key="1">
    <citation type="journal article" date="2008" name="Nature">
        <title>The amphioxus genome and the evolution of the chordate karyotype.</title>
        <authorList>
            <consortium name="US DOE Joint Genome Institute (JGI-PGF)"/>
            <person name="Putnam N.H."/>
            <person name="Butts T."/>
            <person name="Ferrier D.E.K."/>
            <person name="Furlong R.F."/>
            <person name="Hellsten U."/>
            <person name="Kawashima T."/>
            <person name="Robinson-Rechavi M."/>
            <person name="Shoguchi E."/>
            <person name="Terry A."/>
            <person name="Yu J.-K."/>
            <person name="Benito-Gutierrez E.L."/>
            <person name="Dubchak I."/>
            <person name="Garcia-Fernandez J."/>
            <person name="Gibson-Brown J.J."/>
            <person name="Grigoriev I.V."/>
            <person name="Horton A.C."/>
            <person name="de Jong P.J."/>
            <person name="Jurka J."/>
            <person name="Kapitonov V.V."/>
            <person name="Kohara Y."/>
            <person name="Kuroki Y."/>
            <person name="Lindquist E."/>
            <person name="Lucas S."/>
            <person name="Osoegawa K."/>
            <person name="Pennacchio L.A."/>
            <person name="Salamov A.A."/>
            <person name="Satou Y."/>
            <person name="Sauka-Spengler T."/>
            <person name="Schmutz J."/>
            <person name="Shin-I T."/>
            <person name="Toyoda A."/>
            <person name="Bronner-Fraser M."/>
            <person name="Fujiyama A."/>
            <person name="Holland L.Z."/>
            <person name="Holland P.W.H."/>
            <person name="Satoh N."/>
            <person name="Rokhsar D.S."/>
        </authorList>
    </citation>
    <scope>NUCLEOTIDE SEQUENCE [LARGE SCALE GENOMIC DNA]</scope>
    <source>
        <strain evidence="1">S238N-H82</strain>
        <tissue evidence="1">Testes</tissue>
    </source>
</reference>
<dbReference type="SUPFAM" id="SSF57924">
    <property type="entry name" value="Inhibitor of apoptosis (IAP) repeat"/>
    <property type="match status" value="1"/>
</dbReference>
<dbReference type="Gene3D" id="1.10.1170.10">
    <property type="entry name" value="Inhibitor Of Apoptosis Protein (2mihbC-IAP-1), Chain A"/>
    <property type="match status" value="1"/>
</dbReference>
<dbReference type="InParanoid" id="C3ZJP7"/>
<name>C3ZJP7_BRAFL</name>
<evidence type="ECO:0000313" key="1">
    <source>
        <dbReference type="EMBL" id="EEN47182.1"/>
    </source>
</evidence>
<protein>
    <submittedName>
        <fullName evidence="1">Uncharacterized protein</fullName>
    </submittedName>
</protein>
<dbReference type="STRING" id="7739.C3ZJP7"/>
<gene>
    <name evidence="1" type="ORF">BRAFLDRAFT_105373</name>
</gene>
<accession>C3ZJP7</accession>
<dbReference type="InterPro" id="IPR001370">
    <property type="entry name" value="BIR_rpt"/>
</dbReference>
<dbReference type="CDD" id="cd00022">
    <property type="entry name" value="BIR"/>
    <property type="match status" value="1"/>
</dbReference>
<dbReference type="SMART" id="SM00238">
    <property type="entry name" value="BIR"/>
    <property type="match status" value="1"/>
</dbReference>
<dbReference type="Pfam" id="PF00653">
    <property type="entry name" value="BIR"/>
    <property type="match status" value="1"/>
</dbReference>
<dbReference type="PROSITE" id="PS50143">
    <property type="entry name" value="BIR_REPEAT_2"/>
    <property type="match status" value="1"/>
</dbReference>
<sequence length="1461" mass="167709">MHSQQKPNTLGMLPTASIYQIMEIDGMYPLNEQALESGMCMVAVYDVTNQQYVLYVPNSPAYPYVKYFCVKHMMTTISYKTNPSTLPAHLDWMMGHISFNFKNVFKSPLVVKTCPRDADQWLDPPTDIPLHEYWSWLQHVEAQERRSIPAVTNNRQIDPPDRQRLHDLMQQVAANATMQDEDIDIIQCYNQSLRTIYDENKMRRNEQLRDDFLQMVQTKDGVELIDTILEIMAKEPWDSLEDMMSLKDRDMEQTITQYLNAAKEVHEIIDGFGIHELTHEQFIRTIFDTEEFVTRLLEPFTMSSTLMSSTFVKRVMDELATKRFQSIPHIMYRYYRQTYGGISNLRPVIYTSSFLESPSVRTHISLRAILSTYNKVETDGRKDVKKRVEMARSFLNVRFPITTWTVGDLQELVTYHEKQRQTFASMLTRLNARVVSTDQERILGLQETWGEWARYVNEVGVDREDLVRFGLTIQETIFRITDVLGQYEEPSKNVVISEFILKAISNALSSSEDPWKVITKQRIETLNRLGICGAELHRVSAYPAVYSDKELPPPWQGWPAEYVCPTEAVDSSRFWMSEAEVKAWEEKMRKMNFADNQRPMSGKKDSFVFITWSFAEHVAPFLYNTVVHAQWKKVDRAVEALQERVKNTQKYYDDIMESLSKYPSGVEMTYNAQFNLAKKLCKVNDNEADVSKWWFGLCTYLADEGVELYNRLCNTLGRYEETFRKFVNLMGHWTVDIMSGDHVEQQSKLVDLLVSEIGQSPCVNTGLSQIGGLLAKSIADHIETWRKSDPVVSTFNIPTVGLLLTYENEPTKKIDSMDYAKYSPIALRAYIEQIRHVHNDCMVINELAQWLQDKPGYAWRVSNAKELKPEASKKFGRYDVIRRYVTLAIMHAFSLPAMLLADYTALTTEDNMSFVLYDFITALQPYICLSRHYGESNEKDAVGALYMMESPSQMVDLNPPSVLLPSDIDDKTIQLEIWRRIASVAKRHVEMGSAPMKLYLETAREFVHDRFVTDFYPNKVNRLLTATKLNGQETICLFLDSGNNLMTALQPRWITLIDLVNHIPNLSVNKRISQIAFISGVDAEPLYQPLATTPTEMKRPHGIIAVSENCIDNGVDRAEYFPGGPSYDPLLGEEEAMDTDIYLGTCIVTETTTSEALGPLANTSFAGSRVGQDVNLRLSDEIIESERFIDYYTQHLMETDLVADPRHQPIFWGLRTMEARRATFRGHETKIALSVNTLSWYGQAKYGDIGDETICISCGLRLHNWEPHDNPFREHVRHMSQVADGRCFFVNSLKAQYPTILHEWTSLSDVIFSKVECNPPIELLHRATAPLTCRAVSSTTQAEVRSILNKPYICVYVEDNPLLQFIGEHAIINLLDCGVRMITSNNFYVEMLRVAAAADIGDVTNQAAKSKLRKIIYKAPSHQRQETQSLPRVVSQPWTESQSYRVTYSPPLRPSPGPILF</sequence>